<dbReference type="SMART" id="SM00421">
    <property type="entry name" value="HTH_LUXR"/>
    <property type="match status" value="1"/>
</dbReference>
<reference evidence="5 6" key="1">
    <citation type="journal article" date="2014" name="Curr. Microbiol.">
        <title>Spirosoma radiotolerans sp. nov., a gamma-radiation-resistant bacterium isolated from gamma ray-irradiated soil.</title>
        <authorList>
            <person name="Lee J.J."/>
            <person name="Srinivasan S."/>
            <person name="Lim S."/>
            <person name="Joe M."/>
            <person name="Im S."/>
            <person name="Bae S.I."/>
            <person name="Park K.R."/>
            <person name="Han J.H."/>
            <person name="Park S.H."/>
            <person name="Joo B.M."/>
            <person name="Park S.J."/>
            <person name="Kim M.K."/>
        </authorList>
    </citation>
    <scope>NUCLEOTIDE SEQUENCE [LARGE SCALE GENOMIC DNA]</scope>
    <source>
        <strain evidence="5 6">DG5A</strain>
    </source>
</reference>
<dbReference type="EMBL" id="CP010429">
    <property type="protein sequence ID" value="AKD55008.1"/>
    <property type="molecule type" value="Genomic_DNA"/>
</dbReference>
<evidence type="ECO:0000313" key="5">
    <source>
        <dbReference type="EMBL" id="AKD55008.1"/>
    </source>
</evidence>
<dbReference type="PROSITE" id="PS50043">
    <property type="entry name" value="HTH_LUXR_2"/>
    <property type="match status" value="1"/>
</dbReference>
<dbReference type="HOGENOM" id="CLU_1601673_0_0_10"/>
<dbReference type="InterPro" id="IPR000792">
    <property type="entry name" value="Tscrpt_reg_LuxR_C"/>
</dbReference>
<accession>A0A0E3ZVE9</accession>
<dbReference type="PATRIC" id="fig|1379870.5.peg.1947"/>
<dbReference type="AlphaFoldDB" id="A0A0E3ZVE9"/>
<dbReference type="STRING" id="1379870.SD10_08930"/>
<dbReference type="GO" id="GO:0006355">
    <property type="term" value="P:regulation of DNA-templated transcription"/>
    <property type="evidence" value="ECO:0007669"/>
    <property type="project" value="InterPro"/>
</dbReference>
<keyword evidence="6" id="KW-1185">Reference proteome</keyword>
<protein>
    <recommendedName>
        <fullName evidence="4">HTH luxR-type domain-containing protein</fullName>
    </recommendedName>
</protein>
<evidence type="ECO:0000256" key="3">
    <source>
        <dbReference type="ARBA" id="ARBA00023163"/>
    </source>
</evidence>
<dbReference type="PANTHER" id="PTHR44688">
    <property type="entry name" value="DNA-BINDING TRANSCRIPTIONAL ACTIVATOR DEVR_DOSR"/>
    <property type="match status" value="1"/>
</dbReference>
<evidence type="ECO:0000259" key="4">
    <source>
        <dbReference type="PROSITE" id="PS50043"/>
    </source>
</evidence>
<dbReference type="InterPro" id="IPR016032">
    <property type="entry name" value="Sig_transdc_resp-reg_C-effctor"/>
</dbReference>
<organism evidence="5 6">
    <name type="scientific">Spirosoma radiotolerans</name>
    <dbReference type="NCBI Taxonomy" id="1379870"/>
    <lineage>
        <taxon>Bacteria</taxon>
        <taxon>Pseudomonadati</taxon>
        <taxon>Bacteroidota</taxon>
        <taxon>Cytophagia</taxon>
        <taxon>Cytophagales</taxon>
        <taxon>Cytophagaceae</taxon>
        <taxon>Spirosoma</taxon>
    </lineage>
</organism>
<feature type="domain" description="HTH luxR-type" evidence="4">
    <location>
        <begin position="98"/>
        <end position="163"/>
    </location>
</feature>
<dbReference type="Proteomes" id="UP000033054">
    <property type="component" value="Chromosome"/>
</dbReference>
<dbReference type="KEGG" id="srd:SD10_08930"/>
<keyword evidence="1" id="KW-0805">Transcription regulation</keyword>
<gene>
    <name evidence="5" type="ORF">SD10_08930</name>
</gene>
<evidence type="ECO:0000256" key="2">
    <source>
        <dbReference type="ARBA" id="ARBA00023125"/>
    </source>
</evidence>
<dbReference type="Pfam" id="PF00196">
    <property type="entry name" value="GerE"/>
    <property type="match status" value="1"/>
</dbReference>
<sequence>MLTVQRYDSRAVSATLHAQMRPLNQLTNGTLLALKTALDGYQRFEHSEPMIADYFGRILDSLIGPLTDINIWAIRNLINEEDRRRSNQVAIKPVNPKVYENVLKLSPPELRVLKLIGDGYRMEIIADLLNVSYRTVVNHKVNISAKLGLGSSRDLIKFAIDNLTIL</sequence>
<evidence type="ECO:0000313" key="6">
    <source>
        <dbReference type="Proteomes" id="UP000033054"/>
    </source>
</evidence>
<dbReference type="SUPFAM" id="SSF46894">
    <property type="entry name" value="C-terminal effector domain of the bipartite response regulators"/>
    <property type="match status" value="1"/>
</dbReference>
<dbReference type="InterPro" id="IPR036388">
    <property type="entry name" value="WH-like_DNA-bd_sf"/>
</dbReference>
<dbReference type="CDD" id="cd06170">
    <property type="entry name" value="LuxR_C_like"/>
    <property type="match status" value="1"/>
</dbReference>
<keyword evidence="2" id="KW-0238">DNA-binding</keyword>
<dbReference type="PRINTS" id="PR00038">
    <property type="entry name" value="HTHLUXR"/>
</dbReference>
<dbReference type="GO" id="GO:0003677">
    <property type="term" value="F:DNA binding"/>
    <property type="evidence" value="ECO:0007669"/>
    <property type="project" value="UniProtKB-KW"/>
</dbReference>
<keyword evidence="3" id="KW-0804">Transcription</keyword>
<dbReference type="PANTHER" id="PTHR44688:SF16">
    <property type="entry name" value="DNA-BINDING TRANSCRIPTIONAL ACTIVATOR DEVR_DOSR"/>
    <property type="match status" value="1"/>
</dbReference>
<name>A0A0E3ZVE9_9BACT</name>
<dbReference type="Gene3D" id="1.10.10.10">
    <property type="entry name" value="Winged helix-like DNA-binding domain superfamily/Winged helix DNA-binding domain"/>
    <property type="match status" value="1"/>
</dbReference>
<proteinExistence type="predicted"/>
<evidence type="ECO:0000256" key="1">
    <source>
        <dbReference type="ARBA" id="ARBA00023015"/>
    </source>
</evidence>